<reference evidence="1 2" key="1">
    <citation type="journal article" date="2020" name="Nat. Commun.">
        <title>The structures of two archaeal type IV pili illuminate evolutionary relationships.</title>
        <authorList>
            <person name="Wang F."/>
            <person name="Baquero D.P."/>
            <person name="Su Z."/>
            <person name="Beltran L.C."/>
            <person name="Prangishvili D."/>
            <person name="Krupovic M."/>
            <person name="Egelman E.H."/>
        </authorList>
    </citation>
    <scope>NUCLEOTIDE SEQUENCE [LARGE SCALE GENOMIC DNA]</scope>
    <source>
        <strain evidence="1 2">2GA</strain>
    </source>
</reference>
<evidence type="ECO:0000313" key="1">
    <source>
        <dbReference type="EMBL" id="NYR16042.1"/>
    </source>
</evidence>
<protein>
    <submittedName>
        <fullName evidence="1">Uncharacterized protein</fullName>
    </submittedName>
</protein>
<dbReference type="Proteomes" id="UP000554766">
    <property type="component" value="Unassembled WGS sequence"/>
</dbReference>
<dbReference type="GeneID" id="5055878"/>
<dbReference type="RefSeq" id="WP_011901625.1">
    <property type="nucleotide sequence ID" value="NZ_JAAVJF010000004.1"/>
</dbReference>
<proteinExistence type="predicted"/>
<dbReference type="EMBL" id="JAAVJF010000004">
    <property type="protein sequence ID" value="NYR16042.1"/>
    <property type="molecule type" value="Genomic_DNA"/>
</dbReference>
<keyword evidence="2" id="KW-1185">Reference proteome</keyword>
<dbReference type="AlphaFoldDB" id="A0A7L4PBC7"/>
<gene>
    <name evidence="1" type="ORF">HC235_08895</name>
</gene>
<accession>A0A7L4PBC7</accession>
<evidence type="ECO:0000313" key="2">
    <source>
        <dbReference type="Proteomes" id="UP000554766"/>
    </source>
</evidence>
<name>A0A7L4PBC7_9CREN</name>
<sequence>MLTYGEGSSDRPRRSGLSGRLDRQALIGGSATPFSKGNYEANYTIKGVVIGGGYRHEIAVGWIVVGSGPSGNYSYGEIMGAGFKAASERDALYVVSCTFGVCTRMTHSPSWLLLIPARLDALKPSGTCQALGYTGALYTGVAGQSAELIGSIPLQSAGNVTATTCVVNGVPLTIRITTTAALSGKPLYQSILDINATRVSPFNGDTYRKILAEVKG</sequence>
<organism evidence="1 2">
    <name type="scientific">Pyrobaculum arsenaticum</name>
    <dbReference type="NCBI Taxonomy" id="121277"/>
    <lineage>
        <taxon>Archaea</taxon>
        <taxon>Thermoproteota</taxon>
        <taxon>Thermoprotei</taxon>
        <taxon>Thermoproteales</taxon>
        <taxon>Thermoproteaceae</taxon>
        <taxon>Pyrobaculum</taxon>
    </lineage>
</organism>
<comment type="caution">
    <text evidence="1">The sequence shown here is derived from an EMBL/GenBank/DDBJ whole genome shotgun (WGS) entry which is preliminary data.</text>
</comment>